<accession>A0ABY1NU83</accession>
<dbReference type="CDD" id="cd00801">
    <property type="entry name" value="INT_P4_C"/>
    <property type="match status" value="1"/>
</dbReference>
<dbReference type="InterPro" id="IPR053876">
    <property type="entry name" value="Phage_int_M"/>
</dbReference>
<keyword evidence="4" id="KW-0233">DNA recombination</keyword>
<dbReference type="Pfam" id="PF00589">
    <property type="entry name" value="Phage_integrase"/>
    <property type="match status" value="1"/>
</dbReference>
<comment type="similarity">
    <text evidence="1">Belongs to the 'phage' integrase family.</text>
</comment>
<evidence type="ECO:0000256" key="2">
    <source>
        <dbReference type="ARBA" id="ARBA00022908"/>
    </source>
</evidence>
<evidence type="ECO:0000313" key="6">
    <source>
        <dbReference type="EMBL" id="SMP18593.1"/>
    </source>
</evidence>
<dbReference type="InterPro" id="IPR010998">
    <property type="entry name" value="Integrase_recombinase_N"/>
</dbReference>
<keyword evidence="3" id="KW-0238">DNA-binding</keyword>
<name>A0ABY1NU83_9RHOB</name>
<dbReference type="PANTHER" id="PTHR30629">
    <property type="entry name" value="PROPHAGE INTEGRASE"/>
    <property type="match status" value="1"/>
</dbReference>
<dbReference type="InterPro" id="IPR011010">
    <property type="entry name" value="DNA_brk_join_enz"/>
</dbReference>
<dbReference type="SUPFAM" id="SSF56349">
    <property type="entry name" value="DNA breaking-rejoining enzymes"/>
    <property type="match status" value="1"/>
</dbReference>
<dbReference type="EMBL" id="FXTY01000003">
    <property type="protein sequence ID" value="SMP18593.1"/>
    <property type="molecule type" value="Genomic_DNA"/>
</dbReference>
<proteinExistence type="inferred from homology"/>
<protein>
    <submittedName>
        <fullName evidence="6">Integrase</fullName>
    </submittedName>
</protein>
<gene>
    <name evidence="6" type="ORF">SAMN06265373_103291</name>
</gene>
<evidence type="ECO:0000256" key="1">
    <source>
        <dbReference type="ARBA" id="ARBA00008857"/>
    </source>
</evidence>
<dbReference type="Gene3D" id="1.10.150.130">
    <property type="match status" value="1"/>
</dbReference>
<dbReference type="Proteomes" id="UP001157961">
    <property type="component" value="Unassembled WGS sequence"/>
</dbReference>
<dbReference type="InterPro" id="IPR050808">
    <property type="entry name" value="Phage_Integrase"/>
</dbReference>
<feature type="domain" description="Tyr recombinase" evidence="5">
    <location>
        <begin position="217"/>
        <end position="401"/>
    </location>
</feature>
<sequence>MGVPLAKFRKDTPTLSNLTDAKIRALKPREKSFKVSDFDGLYVLVAKSGSKLWRFKYRIHGKEKLLAFGRYPEIGLKQARAMRDAAREAVAQGLDPSELRKESAWLEQEAQGLTFAAIAKEVLEKKVKEGKAPATLSKTEWLHGLLCADLGGRPIGKITPREVLVPLKRQESRGKFETALRMRAAASAVFRYAIAVGHLDNDPTYALKAALVRPQVKHRSAITDPAKVGGLLRAIDGYEGDPLTRIALSLLAYTALRPGEVRFAEWNHINLSAAVWTVPEKLAKTRREHTIPLSKQALDLLVELQAYTAGRTELLYSSRSKSRVMSENTLNAALRTMGYSGNRMTSHGFRSTFSTLANESGMWHPDAVERALAHVESNEVRKAYARGAHWEERVRMAQWWGNYLDELKAPGA</sequence>
<dbReference type="InterPro" id="IPR038488">
    <property type="entry name" value="Integrase_DNA-bd_sf"/>
</dbReference>
<organism evidence="6 7">
    <name type="scientific">Shimia sagamensis</name>
    <dbReference type="NCBI Taxonomy" id="1566352"/>
    <lineage>
        <taxon>Bacteria</taxon>
        <taxon>Pseudomonadati</taxon>
        <taxon>Pseudomonadota</taxon>
        <taxon>Alphaproteobacteria</taxon>
        <taxon>Rhodobacterales</taxon>
        <taxon>Roseobacteraceae</taxon>
    </lineage>
</organism>
<reference evidence="6 7" key="1">
    <citation type="submission" date="2017-05" db="EMBL/GenBank/DDBJ databases">
        <authorList>
            <person name="Varghese N."/>
            <person name="Submissions S."/>
        </authorList>
    </citation>
    <scope>NUCLEOTIDE SEQUENCE [LARGE SCALE GENOMIC DNA]</scope>
    <source>
        <strain evidence="6 7">DSM 29734</strain>
    </source>
</reference>
<dbReference type="PANTHER" id="PTHR30629:SF2">
    <property type="entry name" value="PROPHAGE INTEGRASE INTS-RELATED"/>
    <property type="match status" value="1"/>
</dbReference>
<evidence type="ECO:0000259" key="5">
    <source>
        <dbReference type="PROSITE" id="PS51898"/>
    </source>
</evidence>
<evidence type="ECO:0000256" key="4">
    <source>
        <dbReference type="ARBA" id="ARBA00023172"/>
    </source>
</evidence>
<dbReference type="Gene3D" id="1.10.443.10">
    <property type="entry name" value="Intergrase catalytic core"/>
    <property type="match status" value="1"/>
</dbReference>
<dbReference type="InterPro" id="IPR013762">
    <property type="entry name" value="Integrase-like_cat_sf"/>
</dbReference>
<evidence type="ECO:0000256" key="3">
    <source>
        <dbReference type="ARBA" id="ARBA00023125"/>
    </source>
</evidence>
<evidence type="ECO:0000313" key="7">
    <source>
        <dbReference type="Proteomes" id="UP001157961"/>
    </source>
</evidence>
<dbReference type="PROSITE" id="PS51898">
    <property type="entry name" value="TYR_RECOMBINASE"/>
    <property type="match status" value="1"/>
</dbReference>
<dbReference type="Pfam" id="PF13356">
    <property type="entry name" value="Arm-DNA-bind_3"/>
    <property type="match status" value="1"/>
</dbReference>
<comment type="caution">
    <text evidence="6">The sequence shown here is derived from an EMBL/GenBank/DDBJ whole genome shotgun (WGS) entry which is preliminary data.</text>
</comment>
<keyword evidence="7" id="KW-1185">Reference proteome</keyword>
<dbReference type="InterPro" id="IPR002104">
    <property type="entry name" value="Integrase_catalytic"/>
</dbReference>
<dbReference type="Gene3D" id="3.30.160.390">
    <property type="entry name" value="Integrase, DNA-binding domain"/>
    <property type="match status" value="1"/>
</dbReference>
<dbReference type="InterPro" id="IPR025166">
    <property type="entry name" value="Integrase_DNA_bind_dom"/>
</dbReference>
<keyword evidence="2" id="KW-0229">DNA integration</keyword>
<dbReference type="Pfam" id="PF22022">
    <property type="entry name" value="Phage_int_M"/>
    <property type="match status" value="1"/>
</dbReference>